<feature type="domain" description="Pyridoxamine 5'-phosphate oxidase N-terminal" evidence="2">
    <location>
        <begin position="166"/>
        <end position="260"/>
    </location>
</feature>
<dbReference type="Pfam" id="PF08327">
    <property type="entry name" value="AHSA1"/>
    <property type="match status" value="1"/>
</dbReference>
<dbReference type="Pfam" id="PF01243">
    <property type="entry name" value="PNPOx_N"/>
    <property type="match status" value="1"/>
</dbReference>
<gene>
    <name evidence="4" type="ordered locus">Mnod_0672</name>
</gene>
<name>B8IEZ3_METNO</name>
<proteinExistence type="inferred from homology"/>
<evidence type="ECO:0000259" key="2">
    <source>
        <dbReference type="Pfam" id="PF01243"/>
    </source>
</evidence>
<evidence type="ECO:0000313" key="4">
    <source>
        <dbReference type="EMBL" id="ACL55704.1"/>
    </source>
</evidence>
<evidence type="ECO:0000313" key="5">
    <source>
        <dbReference type="Proteomes" id="UP000008207"/>
    </source>
</evidence>
<dbReference type="STRING" id="460265.Mnod_0672"/>
<comment type="similarity">
    <text evidence="1">Belongs to the AHA1 family.</text>
</comment>
<dbReference type="SUPFAM" id="SSF50475">
    <property type="entry name" value="FMN-binding split barrel"/>
    <property type="match status" value="1"/>
</dbReference>
<dbReference type="Proteomes" id="UP000008207">
    <property type="component" value="Chromosome"/>
</dbReference>
<evidence type="ECO:0000256" key="1">
    <source>
        <dbReference type="ARBA" id="ARBA00006817"/>
    </source>
</evidence>
<dbReference type="AlphaFoldDB" id="B8IEZ3"/>
<dbReference type="eggNOG" id="COG3832">
    <property type="taxonomic scope" value="Bacteria"/>
</dbReference>
<accession>B8IEZ3</accession>
<dbReference type="HOGENOM" id="CLU_794124_0_0_5"/>
<feature type="domain" description="Activator of Hsp90 ATPase homologue 1/2-like C-terminal" evidence="3">
    <location>
        <begin position="16"/>
        <end position="111"/>
    </location>
</feature>
<organism evidence="4 5">
    <name type="scientific">Methylobacterium nodulans (strain LMG 21967 / CNCM I-2342 / ORS 2060)</name>
    <dbReference type="NCBI Taxonomy" id="460265"/>
    <lineage>
        <taxon>Bacteria</taxon>
        <taxon>Pseudomonadati</taxon>
        <taxon>Pseudomonadota</taxon>
        <taxon>Alphaproteobacteria</taxon>
        <taxon>Hyphomicrobiales</taxon>
        <taxon>Methylobacteriaceae</taxon>
        <taxon>Methylobacterium</taxon>
    </lineage>
</organism>
<dbReference type="EMBL" id="CP001349">
    <property type="protein sequence ID" value="ACL55704.1"/>
    <property type="molecule type" value="Genomic_DNA"/>
</dbReference>
<dbReference type="Gene3D" id="3.30.530.20">
    <property type="match status" value="1"/>
</dbReference>
<dbReference type="eggNOG" id="COG3576">
    <property type="taxonomic scope" value="Bacteria"/>
</dbReference>
<reference evidence="4 5" key="1">
    <citation type="submission" date="2009-01" db="EMBL/GenBank/DDBJ databases">
        <title>Complete sequence of chromosome of Methylobacterium nodulans ORS 2060.</title>
        <authorList>
            <consortium name="US DOE Joint Genome Institute"/>
            <person name="Lucas S."/>
            <person name="Copeland A."/>
            <person name="Lapidus A."/>
            <person name="Glavina del Rio T."/>
            <person name="Dalin E."/>
            <person name="Tice H."/>
            <person name="Bruce D."/>
            <person name="Goodwin L."/>
            <person name="Pitluck S."/>
            <person name="Sims D."/>
            <person name="Brettin T."/>
            <person name="Detter J.C."/>
            <person name="Han C."/>
            <person name="Larimer F."/>
            <person name="Land M."/>
            <person name="Hauser L."/>
            <person name="Kyrpides N."/>
            <person name="Ivanova N."/>
            <person name="Marx C.J."/>
            <person name="Richardson P."/>
        </authorList>
    </citation>
    <scope>NUCLEOTIDE SEQUENCE [LARGE SCALE GENOMIC DNA]</scope>
    <source>
        <strain evidence="5">LMG 21967 / CNCM I-2342 / ORS 2060</strain>
    </source>
</reference>
<dbReference type="InterPro" id="IPR012349">
    <property type="entry name" value="Split_barrel_FMN-bd"/>
</dbReference>
<dbReference type="InterPro" id="IPR011576">
    <property type="entry name" value="Pyridox_Oxase_N"/>
</dbReference>
<protein>
    <submittedName>
        <fullName evidence="4">Pyridoxamine 5'-phosphate oxidase-related FMN-binding</fullName>
    </submittedName>
</protein>
<dbReference type="CDD" id="cd07814">
    <property type="entry name" value="SRPBCC_CalC_Aha1-like"/>
    <property type="match status" value="1"/>
</dbReference>
<dbReference type="PANTHER" id="PTHR42815">
    <property type="entry name" value="FAD-BINDING, PUTATIVE (AFU_ORTHOLOGUE AFUA_6G07600)-RELATED"/>
    <property type="match status" value="1"/>
</dbReference>
<dbReference type="InterPro" id="IPR013538">
    <property type="entry name" value="ASHA1/2-like_C"/>
</dbReference>
<sequence length="349" mass="38327">MFGARDREPDRPRGVVDLRAGGAYRLEGIDPNGAAYAICGEYLEVVPDRRLVMSWSYRGAAALGGPPSRVRIELRPLGPDTTEMSLTHAQIDAPETADLYGTVWSICLDRLRWSTDPAVEEGEVFSALGAISTLYGEPHRALQDAFETRDLANRLRSLSVTCAMSPTQQRFIAERDMVFLTTIDHCGYPTCSYKGGAPGFVRVLDAQTLALPSYNGNGMYLTAGNLSANPKVGLLFVDFERPHRLRIHGTARLVRSGAELGAHPGAEFLIRIAIAEIFVNCPRYIHRYRRIGTSRFVPGEDRAGEVPAWKRIDAFRDAVPPRDRAALAASGAPPLTIDAYRRLLDAGET</sequence>
<dbReference type="SUPFAM" id="SSF55961">
    <property type="entry name" value="Bet v1-like"/>
    <property type="match status" value="1"/>
</dbReference>
<dbReference type="InterPro" id="IPR023393">
    <property type="entry name" value="START-like_dom_sf"/>
</dbReference>
<keyword evidence="5" id="KW-1185">Reference proteome</keyword>
<dbReference type="KEGG" id="mno:Mnod_0672"/>
<evidence type="ECO:0000259" key="3">
    <source>
        <dbReference type="Pfam" id="PF08327"/>
    </source>
</evidence>
<dbReference type="Gene3D" id="2.30.110.10">
    <property type="entry name" value="Electron Transport, Fmn-binding Protein, Chain A"/>
    <property type="match status" value="1"/>
</dbReference>
<dbReference type="PANTHER" id="PTHR42815:SF2">
    <property type="entry name" value="FAD-BINDING, PUTATIVE (AFU_ORTHOLOGUE AFUA_6G07600)-RELATED"/>
    <property type="match status" value="1"/>
</dbReference>